<organism evidence="1 2">
    <name type="scientific">Streptococcus vestibularis ATCC 49124</name>
    <dbReference type="NCBI Taxonomy" id="889206"/>
    <lineage>
        <taxon>Bacteria</taxon>
        <taxon>Bacillati</taxon>
        <taxon>Bacillota</taxon>
        <taxon>Bacilli</taxon>
        <taxon>Lactobacillales</taxon>
        <taxon>Streptococcaceae</taxon>
        <taxon>Streptococcus</taxon>
    </lineage>
</organism>
<reference evidence="1 2" key="1">
    <citation type="submission" date="2011-01" db="EMBL/GenBank/DDBJ databases">
        <authorList>
            <person name="Muzny D."/>
            <person name="Qin X."/>
            <person name="Buhay C."/>
            <person name="Dugan-Rocha S."/>
            <person name="Ding Y."/>
            <person name="Chen G."/>
            <person name="Hawes A."/>
            <person name="Holder M."/>
            <person name="Jhangiani S."/>
            <person name="Johnson A."/>
            <person name="Khan Z."/>
            <person name="Li Z."/>
            <person name="Liu W."/>
            <person name="Liu X."/>
            <person name="Perez L."/>
            <person name="Shen H."/>
            <person name="Wang Q."/>
            <person name="Watt J."/>
            <person name="Xi L."/>
            <person name="Xin Y."/>
            <person name="Zhou J."/>
            <person name="Deng J."/>
            <person name="Jiang H."/>
            <person name="Liu Y."/>
            <person name="Qu J."/>
            <person name="Song X.-Z."/>
            <person name="Zhang L."/>
            <person name="Villasana D."/>
            <person name="Johnson A."/>
            <person name="Liu J."/>
            <person name="Liyanage D."/>
            <person name="Lorensuhewa L."/>
            <person name="Robinson T."/>
            <person name="Song A."/>
            <person name="Song B.-B."/>
            <person name="Dinh H."/>
            <person name="Thornton R."/>
            <person name="Coyle M."/>
            <person name="Francisco L."/>
            <person name="Jackson L."/>
            <person name="Javaid M."/>
            <person name="Korchina V."/>
            <person name="Kovar C."/>
            <person name="Mata R."/>
            <person name="Mathew T."/>
            <person name="Ngo R."/>
            <person name="Nguyen L."/>
            <person name="Nguyen N."/>
            <person name="Okwuonu G."/>
            <person name="Ongeri F."/>
            <person name="Pham C."/>
            <person name="Simmons D."/>
            <person name="Wilczek-Boney K."/>
            <person name="Hale W."/>
            <person name="Jakkamsetti A."/>
            <person name="Pham P."/>
            <person name="Ruth R."/>
            <person name="San Lucas F."/>
            <person name="Warren J."/>
            <person name="Zhang J."/>
            <person name="Zhao Z."/>
            <person name="Zhou C."/>
            <person name="Zhu D."/>
            <person name="Lee S."/>
            <person name="Bess C."/>
            <person name="Blankenburg K."/>
            <person name="Forbes L."/>
            <person name="Fu Q."/>
            <person name="Gubbala S."/>
            <person name="Hirani K."/>
            <person name="Jayaseelan J.C."/>
            <person name="Lara F."/>
            <person name="Munidasa M."/>
            <person name="Palculict T."/>
            <person name="Patil S."/>
            <person name="Pu L.-L."/>
            <person name="Saada N."/>
            <person name="Tang L."/>
            <person name="Weissenberger G."/>
            <person name="Zhu Y."/>
            <person name="Hemphill L."/>
            <person name="Shang Y."/>
            <person name="Youmans B."/>
            <person name="Ayvaz T."/>
            <person name="Ross M."/>
            <person name="Santibanez J."/>
            <person name="Aqrawi P."/>
            <person name="Gross S."/>
            <person name="Joshi V."/>
            <person name="Fowler G."/>
            <person name="Nazareth L."/>
            <person name="Reid J."/>
            <person name="Worley K."/>
            <person name="Petrosino J."/>
            <person name="Highlander S."/>
            <person name="Gibbs R."/>
        </authorList>
    </citation>
    <scope>NUCLEOTIDE SEQUENCE [LARGE SCALE GENOMIC DNA]</scope>
    <source>
        <strain evidence="1 2">ATCC 49124</strain>
    </source>
</reference>
<dbReference type="Proteomes" id="UP000003697">
    <property type="component" value="Unassembled WGS sequence"/>
</dbReference>
<comment type="caution">
    <text evidence="1">The sequence shown here is derived from an EMBL/GenBank/DDBJ whole genome shotgun (WGS) entry which is preliminary data.</text>
</comment>
<sequence length="40" mass="4396">MSTISMKAADDAYAANHPSLTDDLKKHLQSNMLTLEMSTN</sequence>
<accession>A0ABP2KKK9</accession>
<name>A0ABP2KKK9_STRVE</name>
<evidence type="ECO:0000313" key="2">
    <source>
        <dbReference type="Proteomes" id="UP000003697"/>
    </source>
</evidence>
<evidence type="ECO:0000313" key="1">
    <source>
        <dbReference type="EMBL" id="EFX95531.1"/>
    </source>
</evidence>
<dbReference type="EMBL" id="AEVI01000073">
    <property type="protein sequence ID" value="EFX95531.1"/>
    <property type="molecule type" value="Genomic_DNA"/>
</dbReference>
<protein>
    <submittedName>
        <fullName evidence="1">Uncharacterized protein</fullName>
    </submittedName>
</protein>
<proteinExistence type="predicted"/>
<keyword evidence="2" id="KW-1185">Reference proteome</keyword>
<gene>
    <name evidence="1" type="ORF">HMPREF9425_1640</name>
</gene>